<dbReference type="EMBL" id="CFOH01000097">
    <property type="protein sequence ID" value="CFE47859.1"/>
    <property type="molecule type" value="Genomic_DNA"/>
</dbReference>
<dbReference type="Proteomes" id="UP000044938">
    <property type="component" value="Unassembled WGS sequence"/>
</dbReference>
<dbReference type="Proteomes" id="UP000300237">
    <property type="component" value="Chromosome"/>
</dbReference>
<evidence type="ECO:0000313" key="11">
    <source>
        <dbReference type="EMBL" id="COV42021.1"/>
    </source>
</evidence>
<evidence type="ECO:0000313" key="26">
    <source>
        <dbReference type="Proteomes" id="UP000050164"/>
    </source>
</evidence>
<dbReference type="EMBL" id="CSAJ01000011">
    <property type="protein sequence ID" value="COV42021.1"/>
    <property type="molecule type" value="Genomic_DNA"/>
</dbReference>
<evidence type="ECO:0000313" key="3">
    <source>
        <dbReference type="EMBL" id="CFR72712.1"/>
    </source>
</evidence>
<evidence type="ECO:0000313" key="25">
    <source>
        <dbReference type="Proteomes" id="UP000050139"/>
    </source>
</evidence>
<dbReference type="EMBL" id="LR027516">
    <property type="protein sequence ID" value="VCU50234.1"/>
    <property type="molecule type" value="Genomic_DNA"/>
</dbReference>
<sequence length="35" mass="3902">MIPASMGLRFQVPPDLVSFTITASWITYETVESGR</sequence>
<dbReference type="EMBL" id="COPH01000022">
    <property type="protein sequence ID" value="CLW55692.1"/>
    <property type="molecule type" value="Genomic_DNA"/>
</dbReference>
<evidence type="ECO:0000313" key="12">
    <source>
        <dbReference type="EMBL" id="COV85048.1"/>
    </source>
</evidence>
<evidence type="ECO:0000313" key="2">
    <source>
        <dbReference type="EMBL" id="CFE47859.1"/>
    </source>
</evidence>
<evidence type="ECO:0000313" key="18">
    <source>
        <dbReference type="Proteomes" id="UP000045842"/>
    </source>
</evidence>
<dbReference type="STRING" id="1806.RN08_2179"/>
<dbReference type="Proteomes" id="UP000038802">
    <property type="component" value="Unassembled WGS sequence"/>
</dbReference>
<dbReference type="EMBL" id="CSAE01000017">
    <property type="protein sequence ID" value="COV01684.1"/>
    <property type="molecule type" value="Genomic_DNA"/>
</dbReference>
<evidence type="ECO:0000313" key="22">
    <source>
        <dbReference type="Proteomes" id="UP000048600"/>
    </source>
</evidence>
<dbReference type="Proteomes" id="UP000189452">
    <property type="component" value="Chromosome"/>
</dbReference>
<evidence type="ECO:0000313" key="17">
    <source>
        <dbReference type="Proteomes" id="UP000044938"/>
    </source>
</evidence>
<dbReference type="Proteomes" id="UP000046680">
    <property type="component" value="Unassembled WGS sequence"/>
</dbReference>
<dbReference type="Proteomes" id="UP000048289">
    <property type="component" value="Unassembled WGS sequence"/>
</dbReference>
<dbReference type="EMBL" id="CHKL01000054">
    <property type="protein sequence ID" value="COV85048.1"/>
    <property type="molecule type" value="Genomic_DNA"/>
</dbReference>
<dbReference type="Proteomes" id="UP000049023">
    <property type="component" value="Unassembled WGS sequence"/>
</dbReference>
<reference evidence="7 25" key="2">
    <citation type="submission" date="2015-03" db="EMBL/GenBank/DDBJ databases">
        <authorList>
            <consortium name="Pathogen Informatics"/>
            <person name="Murphy D."/>
        </authorList>
    </citation>
    <scope>NUCLEOTIDE SEQUENCE [LARGE SCALE GENOMIC DNA]</scope>
    <source>
        <strain evidence="7 25">0268S</strain>
    </source>
</reference>
<reference evidence="10" key="3">
    <citation type="submission" date="2015-03" db="EMBL/GenBank/DDBJ databases">
        <authorList>
            <person name="Murphy D."/>
        </authorList>
    </citation>
    <scope>NUCLEOTIDE SEQUENCE [LARGE SCALE GENOMIC DNA]</scope>
    <source>
        <strain evidence="10">K00500041</strain>
    </source>
</reference>
<gene>
    <name evidence="13" type="ORF">A4S10_02062</name>
    <name evidence="14" type="ORF">DKC2_2073</name>
    <name evidence="3" type="ORF">ERS007657_01125</name>
    <name evidence="8" type="ORF">ERS007661_01840</name>
    <name evidence="9" type="ORF">ERS007679_00241</name>
    <name evidence="1" type="ORF">ERS007681_00295</name>
    <name evidence="2" type="ORF">ERS007688_00892</name>
    <name evidence="10" type="ORF">ERS007703_00292</name>
    <name evidence="11" type="ORF">ERS007720_00178</name>
    <name evidence="12" type="ORF">ERS007741_00800</name>
    <name evidence="6" type="ORF">ERS027646_04483</name>
    <name evidence="4" type="ORF">ERS027659_03135</name>
    <name evidence="5" type="ORF">ERS027661_03312</name>
    <name evidence="7" type="ORF">ERS094118_02802</name>
</gene>
<evidence type="ECO:0000313" key="10">
    <source>
        <dbReference type="EMBL" id="COV01684.1"/>
    </source>
</evidence>
<dbReference type="Proteomes" id="UP000050139">
    <property type="component" value="Unassembled WGS sequence"/>
</dbReference>
<organism evidence="10 15">
    <name type="scientific">Mycobacterium tuberculosis</name>
    <dbReference type="NCBI Taxonomy" id="1773"/>
    <lineage>
        <taxon>Bacteria</taxon>
        <taxon>Bacillati</taxon>
        <taxon>Actinomycetota</taxon>
        <taxon>Actinomycetes</taxon>
        <taxon>Mycobacteriales</taxon>
        <taxon>Mycobacteriaceae</taxon>
        <taxon>Mycobacterium</taxon>
        <taxon>Mycobacterium tuberculosis complex</taxon>
    </lineage>
</organism>
<protein>
    <submittedName>
        <fullName evidence="10">Uncharacterized protein</fullName>
    </submittedName>
</protein>
<dbReference type="EMBL" id="CGCX01000316">
    <property type="protein sequence ID" value="CFR72712.1"/>
    <property type="molecule type" value="Genomic_DNA"/>
</dbReference>
<reference evidence="15 16" key="1">
    <citation type="submission" date="2015-03" db="EMBL/GenBank/DDBJ databases">
        <authorList>
            <consortium name="Pathogen Informatics"/>
        </authorList>
    </citation>
    <scope>NUCLEOTIDE SEQUENCE [LARGE SCALE GENOMIC DNA]</scope>
    <source>
        <strain evidence="6 23">Bir 172</strain>
        <strain evidence="4 26">Bir 185</strain>
        <strain evidence="5 24">Bir 187</strain>
        <strain evidence="3 19">C09601061</strain>
        <strain evidence="8 16">D00501624</strain>
        <strain evidence="9 18">G09801536</strain>
        <strain evidence="1 21">G09901357</strain>
        <strain evidence="2 20">H09601792</strain>
        <strain evidence="15">K00500041</strain>
        <strain evidence="11 17">M09401471</strain>
        <strain evidence="12 22">P00601463</strain>
    </source>
</reference>
<dbReference type="EMBL" id="CNFU01000842">
    <property type="protein sequence ID" value="CKS61075.1"/>
    <property type="molecule type" value="Genomic_DNA"/>
</dbReference>
<evidence type="ECO:0000313" key="1">
    <source>
        <dbReference type="EMBL" id="CFE35432.1"/>
    </source>
</evidence>
<dbReference type="PATRIC" id="fig|1773.2383.peg.2251"/>
<evidence type="ECO:0000313" key="13">
    <source>
        <dbReference type="EMBL" id="OMH59891.1"/>
    </source>
</evidence>
<accession>A0A0E9AA71</accession>
<evidence type="ECO:0000313" key="27">
    <source>
        <dbReference type="Proteomes" id="UP000189452"/>
    </source>
</evidence>
<dbReference type="AlphaFoldDB" id="A0A0E9AA71"/>
<evidence type="ECO:0000313" key="21">
    <source>
        <dbReference type="Proteomes" id="UP000048289"/>
    </source>
</evidence>
<evidence type="ECO:0000313" key="19">
    <source>
        <dbReference type="Proteomes" id="UP000046680"/>
    </source>
</evidence>
<evidence type="ECO:0000313" key="14">
    <source>
        <dbReference type="EMBL" id="VCU50234.1"/>
    </source>
</evidence>
<dbReference type="EMBL" id="CQQC01000562">
    <property type="protein sequence ID" value="CNV21742.1"/>
    <property type="molecule type" value="Genomic_DNA"/>
</dbReference>
<proteinExistence type="predicted"/>
<dbReference type="Proteomes" id="UP000048948">
    <property type="component" value="Unassembled WGS sequence"/>
</dbReference>
<dbReference type="Proteomes" id="UP000039217">
    <property type="component" value="Unassembled WGS sequence"/>
</dbReference>
<evidence type="ECO:0000313" key="23">
    <source>
        <dbReference type="Proteomes" id="UP000048948"/>
    </source>
</evidence>
<evidence type="ECO:0000313" key="8">
    <source>
        <dbReference type="EMBL" id="CNV21742.1"/>
    </source>
</evidence>
<name>A0A0E9AA71_MYCTX</name>
<dbReference type="EMBL" id="CNGE01001397">
    <property type="protein sequence ID" value="CKU10155.1"/>
    <property type="molecule type" value="Genomic_DNA"/>
</dbReference>
<evidence type="ECO:0000313" key="5">
    <source>
        <dbReference type="EMBL" id="CKS61075.1"/>
    </source>
</evidence>
<evidence type="ECO:0000313" key="6">
    <source>
        <dbReference type="EMBL" id="CKU10155.1"/>
    </source>
</evidence>
<evidence type="ECO:0000313" key="15">
    <source>
        <dbReference type="Proteomes" id="UP000038802"/>
    </source>
</evidence>
<evidence type="ECO:0000313" key="7">
    <source>
        <dbReference type="EMBL" id="CLW55692.1"/>
    </source>
</evidence>
<evidence type="ECO:0000313" key="28">
    <source>
        <dbReference type="Proteomes" id="UP000300237"/>
    </source>
</evidence>
<evidence type="ECO:0000313" key="4">
    <source>
        <dbReference type="EMBL" id="CKS46188.1"/>
    </source>
</evidence>
<dbReference type="EMBL" id="CFOE01000019">
    <property type="protein sequence ID" value="CFE35432.1"/>
    <property type="molecule type" value="Genomic_DNA"/>
</dbReference>
<reference evidence="14 28" key="6">
    <citation type="submission" date="2018-08" db="EMBL/GenBank/DDBJ databases">
        <authorList>
            <person name="Fokvardsen B D."/>
            <person name="Norman A."/>
        </authorList>
    </citation>
    <scope>NUCLEOTIDE SEQUENCE [LARGE SCALE GENOMIC DNA]</scope>
    <source>
        <strain evidence="14 28">DKC2</strain>
    </source>
</reference>
<dbReference type="Proteomes" id="UP000046947">
    <property type="component" value="Unassembled WGS sequence"/>
</dbReference>
<dbReference type="EMBL" id="LWDQ01000001">
    <property type="protein sequence ID" value="OMH59891.1"/>
    <property type="molecule type" value="Genomic_DNA"/>
</dbReference>
<dbReference type="Proteomes" id="UP000050164">
    <property type="component" value="Unassembled WGS sequence"/>
</dbReference>
<evidence type="ECO:0000313" key="24">
    <source>
        <dbReference type="Proteomes" id="UP000049023"/>
    </source>
</evidence>
<evidence type="ECO:0000313" key="20">
    <source>
        <dbReference type="Proteomes" id="UP000046947"/>
    </source>
</evidence>
<reference evidence="13 27" key="5">
    <citation type="submission" date="2017-02" db="EMBL/GenBank/DDBJ databases">
        <title>Protein polymorphisms may explain contrasting epidemiological fitness of two variants of a multidrug-resistant Mycobacterium tuberculosis strain.</title>
        <authorList>
            <person name="Bigi M.M."/>
            <person name="Lopez B."/>
            <person name="Blanco F.C."/>
            <person name="Sasiain M.C."/>
            <person name="De La Barrera S."/>
            <person name="Ritacco V."/>
            <person name="Bigi F."/>
            <person name="Soria M.A."/>
        </authorList>
    </citation>
    <scope>NUCLEOTIDE SEQUENCE [LARGE SCALE GENOMIC DNA]</scope>
    <source>
        <strain evidence="13 27">6548</strain>
    </source>
</reference>
<dbReference type="EMBL" id="CNFT01000856">
    <property type="protein sequence ID" value="CKS46188.1"/>
    <property type="molecule type" value="Genomic_DNA"/>
</dbReference>
<evidence type="ECO:0000313" key="16">
    <source>
        <dbReference type="Proteomes" id="UP000039217"/>
    </source>
</evidence>
<reference evidence="13 27" key="4">
    <citation type="submission" date="2016-04" db="EMBL/GenBank/DDBJ databases">
        <authorList>
            <person name="Bigi M."/>
            <person name="Bigi F."/>
            <person name="Soria M.A."/>
        </authorList>
    </citation>
    <scope>NUCLEOTIDE SEQUENCE [LARGE SCALE GENOMIC DNA]</scope>
    <source>
        <strain evidence="13 27">6548</strain>
    </source>
</reference>
<dbReference type="Proteomes" id="UP000048600">
    <property type="component" value="Unassembled WGS sequence"/>
</dbReference>
<dbReference type="Proteomes" id="UP000045842">
    <property type="component" value="Unassembled WGS sequence"/>
</dbReference>
<evidence type="ECO:0000313" key="9">
    <source>
        <dbReference type="EMBL" id="COU72688.1"/>
    </source>
</evidence>
<dbReference type="EMBL" id="CSAD01000015">
    <property type="protein sequence ID" value="COU72688.1"/>
    <property type="molecule type" value="Genomic_DNA"/>
</dbReference>